<reference evidence="3" key="1">
    <citation type="submission" date="2022-11" db="UniProtKB">
        <authorList>
            <consortium name="WormBaseParasite"/>
        </authorList>
    </citation>
    <scope>IDENTIFICATION</scope>
</reference>
<accession>A0A914KWC8</accession>
<keyword evidence="2" id="KW-1185">Reference proteome</keyword>
<keyword evidence="1" id="KW-0812">Transmembrane</keyword>
<organism evidence="2 3">
    <name type="scientific">Meloidogyne incognita</name>
    <name type="common">Southern root-knot nematode worm</name>
    <name type="synonym">Oxyuris incognita</name>
    <dbReference type="NCBI Taxonomy" id="6306"/>
    <lineage>
        <taxon>Eukaryota</taxon>
        <taxon>Metazoa</taxon>
        <taxon>Ecdysozoa</taxon>
        <taxon>Nematoda</taxon>
        <taxon>Chromadorea</taxon>
        <taxon>Rhabditida</taxon>
        <taxon>Tylenchina</taxon>
        <taxon>Tylenchomorpha</taxon>
        <taxon>Tylenchoidea</taxon>
        <taxon>Meloidogynidae</taxon>
        <taxon>Meloidogyninae</taxon>
        <taxon>Meloidogyne</taxon>
        <taxon>Meloidogyne incognita group</taxon>
    </lineage>
</organism>
<evidence type="ECO:0000256" key="1">
    <source>
        <dbReference type="SAM" id="Phobius"/>
    </source>
</evidence>
<evidence type="ECO:0000313" key="2">
    <source>
        <dbReference type="Proteomes" id="UP000887563"/>
    </source>
</evidence>
<keyword evidence="1" id="KW-1133">Transmembrane helix</keyword>
<dbReference type="Proteomes" id="UP000887563">
    <property type="component" value="Unplaced"/>
</dbReference>
<feature type="transmembrane region" description="Helical" evidence="1">
    <location>
        <begin position="24"/>
        <end position="44"/>
    </location>
</feature>
<keyword evidence="1" id="KW-0472">Membrane</keyword>
<name>A0A914KWC8_MELIC</name>
<evidence type="ECO:0000313" key="3">
    <source>
        <dbReference type="WBParaSite" id="Minc3s00139g05813"/>
    </source>
</evidence>
<protein>
    <submittedName>
        <fullName evidence="3">Candidate secreted effector</fullName>
    </submittedName>
</protein>
<sequence length="52" mass="6164">MKVFITPPNTQCCQDVDLNRNFDWFFGQLFSTINVSIWPFITYISTRCTIIK</sequence>
<dbReference type="AlphaFoldDB" id="A0A914KWC8"/>
<proteinExistence type="predicted"/>
<dbReference type="WBParaSite" id="Minc3s00139g05813">
    <property type="protein sequence ID" value="Minc3s00139g05813"/>
    <property type="gene ID" value="Minc3s00139g05813"/>
</dbReference>